<sequence>MASPCYATWEPSEIFKTARPHYQRVHSRRQRIATSPLLPPNPALLISLLKQNARENPSRNLRSRLFSVFAAERSETSAHPLSLTPVPLCSVVLWLGTTGHPSIGLIGYICFVMAHSKASFQPTCPSIQHCSDWARIYLKYCLCSAKDGVSIFLGIVSIISWGVAEVPQILTNFREKSIEGLSAAFLMTWVVGQVFHFHCNILFTSDIFIFQCLLRGLCVCRDLFNLIGCILEPATLPTQYYTALLHLQNQNLVQDSESLLSDAEKTNVGGHKANVTSLSEDNNLKSSPIPVTRQLHPGDSNGRDFYFVSARSLSKSPMPTFGTWLAYSHENGIPYHFNDGQHDEQFAAREPLLSSQSAPTKLSTKNILSVVPSASLSICICVYHLCFHDSTESHGMVLQVGRKLLQDELRGDESSGAGTLFGWMMAAIYVGGRLPQICLNVRVNLEVGFRRYVVISIFIQMLGSLITYSLMQGLNPLMFIFALVGNITYVGSLHFLICFHHPCSILVKSLAWSAIKPNLPWLVDAGGCAILDAFVSFIRADIIIQFVYFRLRQSKKSASNNNQV</sequence>
<keyword evidence="7" id="KW-1185">Reference proteome</keyword>
<dbReference type="InterPro" id="IPR006603">
    <property type="entry name" value="PQ-loop_rpt"/>
</dbReference>
<feature type="transmembrane region" description="Helical" evidence="5">
    <location>
        <begin position="452"/>
        <end position="471"/>
    </location>
</feature>
<organism evidence="6 7">
    <name type="scientific">Zingiber officinale</name>
    <name type="common">Ginger</name>
    <name type="synonym">Amomum zingiber</name>
    <dbReference type="NCBI Taxonomy" id="94328"/>
    <lineage>
        <taxon>Eukaryota</taxon>
        <taxon>Viridiplantae</taxon>
        <taxon>Streptophyta</taxon>
        <taxon>Embryophyta</taxon>
        <taxon>Tracheophyta</taxon>
        <taxon>Spermatophyta</taxon>
        <taxon>Magnoliopsida</taxon>
        <taxon>Liliopsida</taxon>
        <taxon>Zingiberales</taxon>
        <taxon>Zingiberaceae</taxon>
        <taxon>Zingiber</taxon>
    </lineage>
</organism>
<dbReference type="Proteomes" id="UP000734854">
    <property type="component" value="Unassembled WGS sequence"/>
</dbReference>
<gene>
    <name evidence="6" type="ORF">ZIOFF_009610</name>
</gene>
<evidence type="ECO:0000256" key="3">
    <source>
        <dbReference type="ARBA" id="ARBA00022989"/>
    </source>
</evidence>
<keyword evidence="3 5" id="KW-1133">Transmembrane helix</keyword>
<evidence type="ECO:0008006" key="8">
    <source>
        <dbReference type="Google" id="ProtNLM"/>
    </source>
</evidence>
<accession>A0A8J5LX92</accession>
<dbReference type="Gene3D" id="1.20.1280.290">
    <property type="match status" value="1"/>
</dbReference>
<comment type="subcellular location">
    <subcellularLocation>
        <location evidence="1">Membrane</location>
        <topology evidence="1">Multi-pass membrane protein</topology>
    </subcellularLocation>
</comment>
<evidence type="ECO:0000256" key="4">
    <source>
        <dbReference type="ARBA" id="ARBA00023136"/>
    </source>
</evidence>
<name>A0A8J5LX92_ZINOF</name>
<dbReference type="InterPro" id="IPR051415">
    <property type="entry name" value="LAAT-1"/>
</dbReference>
<dbReference type="AlphaFoldDB" id="A0A8J5LX92"/>
<evidence type="ECO:0000256" key="2">
    <source>
        <dbReference type="ARBA" id="ARBA00022692"/>
    </source>
</evidence>
<comment type="caution">
    <text evidence="6">The sequence shown here is derived from an EMBL/GenBank/DDBJ whole genome shotgun (WGS) entry which is preliminary data.</text>
</comment>
<dbReference type="SMART" id="SM00679">
    <property type="entry name" value="CTNS"/>
    <property type="match status" value="1"/>
</dbReference>
<dbReference type="Pfam" id="PF04193">
    <property type="entry name" value="PQ-loop"/>
    <property type="match status" value="1"/>
</dbReference>
<evidence type="ECO:0000256" key="5">
    <source>
        <dbReference type="SAM" id="Phobius"/>
    </source>
</evidence>
<proteinExistence type="predicted"/>
<feature type="transmembrane region" description="Helical" evidence="5">
    <location>
        <begin position="477"/>
        <end position="499"/>
    </location>
</feature>
<keyword evidence="2 5" id="KW-0812">Transmembrane</keyword>
<protein>
    <recommendedName>
        <fullName evidence="8">PQ-loop repeat family protein / transmembrane family protein</fullName>
    </recommendedName>
</protein>
<evidence type="ECO:0000256" key="1">
    <source>
        <dbReference type="ARBA" id="ARBA00004141"/>
    </source>
</evidence>
<evidence type="ECO:0000313" key="6">
    <source>
        <dbReference type="EMBL" id="KAG6527507.1"/>
    </source>
</evidence>
<evidence type="ECO:0000313" key="7">
    <source>
        <dbReference type="Proteomes" id="UP000734854"/>
    </source>
</evidence>
<dbReference type="PANTHER" id="PTHR16201:SF44">
    <property type="entry name" value="SEVEN TRANSMEMBRANE PROTEIN 1"/>
    <property type="match status" value="1"/>
</dbReference>
<dbReference type="PANTHER" id="PTHR16201">
    <property type="entry name" value="SEVEN TRANSMEMBRANE PROTEIN 1-RELATED"/>
    <property type="match status" value="1"/>
</dbReference>
<dbReference type="EMBL" id="JACMSC010000003">
    <property type="protein sequence ID" value="KAG6527507.1"/>
    <property type="molecule type" value="Genomic_DNA"/>
</dbReference>
<keyword evidence="4 5" id="KW-0472">Membrane</keyword>
<dbReference type="GO" id="GO:0016020">
    <property type="term" value="C:membrane"/>
    <property type="evidence" value="ECO:0007669"/>
    <property type="project" value="UniProtKB-SubCell"/>
</dbReference>
<reference evidence="6 7" key="1">
    <citation type="submission" date="2020-08" db="EMBL/GenBank/DDBJ databases">
        <title>Plant Genome Project.</title>
        <authorList>
            <person name="Zhang R.-G."/>
        </authorList>
    </citation>
    <scope>NUCLEOTIDE SEQUENCE [LARGE SCALE GENOMIC DNA]</scope>
    <source>
        <tissue evidence="6">Rhizome</tissue>
    </source>
</reference>